<dbReference type="AlphaFoldDB" id="A0A6N4SV97"/>
<dbReference type="InterPro" id="IPR020103">
    <property type="entry name" value="PsdUridine_synth_cat_dom_sf"/>
</dbReference>
<dbReference type="GO" id="GO:0003723">
    <property type="term" value="F:RNA binding"/>
    <property type="evidence" value="ECO:0007669"/>
    <property type="project" value="InterPro"/>
</dbReference>
<dbReference type="RefSeq" id="WP_011586569.1">
    <property type="nucleotide sequence ID" value="NC_008255.1"/>
</dbReference>
<comment type="similarity">
    <text evidence="1">Belongs to the pseudouridine synthase RluA family.</text>
</comment>
<keyword evidence="5" id="KW-1185">Reference proteome</keyword>
<evidence type="ECO:0000313" key="4">
    <source>
        <dbReference type="EMBL" id="ABG60459.1"/>
    </source>
</evidence>
<dbReference type="GO" id="GO:0140098">
    <property type="term" value="F:catalytic activity, acting on RNA"/>
    <property type="evidence" value="ECO:0007669"/>
    <property type="project" value="UniProtKB-ARBA"/>
</dbReference>
<dbReference type="GO" id="GO:0009982">
    <property type="term" value="F:pseudouridine synthase activity"/>
    <property type="evidence" value="ECO:0007669"/>
    <property type="project" value="InterPro"/>
</dbReference>
<dbReference type="InterPro" id="IPR006224">
    <property type="entry name" value="PsdUridine_synth_RluA-like_CS"/>
</dbReference>
<dbReference type="EMBL" id="CP000383">
    <property type="protein sequence ID" value="ABG60459.1"/>
    <property type="molecule type" value="Genomic_DNA"/>
</dbReference>
<evidence type="ECO:0000313" key="5">
    <source>
        <dbReference type="Proteomes" id="UP000001822"/>
    </source>
</evidence>
<sequence>MLLDSTEQPHDPIQEFEHFFTVVFEDNHLIAVNKKNGVLVQGDDTGDKPLSELVKEYLKKKYNKPGNVFAGVIHRIDRPVSGLVLLAKTSKALERMNKQFADKKIQKAYLMVSGSKPNPASAKLVHWLTKDAKRNIAKAHTSEVKESKYCELSYSLLTSSDRYFLIEVKPVTGRSHQIRCQMASIGCVIKGDLKYGAPRSNPDGGICLHSHKLSFQHPVTGDNMQLKADPPKGEPWNALLKK</sequence>
<feature type="domain" description="Pseudouridine synthase RsuA/RluA-like" evidence="3">
    <location>
        <begin position="28"/>
        <end position="184"/>
    </location>
</feature>
<dbReference type="KEGG" id="chu:CHU_3219"/>
<dbReference type="PROSITE" id="PS01129">
    <property type="entry name" value="PSI_RLU"/>
    <property type="match status" value="1"/>
</dbReference>
<proteinExistence type="inferred from homology"/>
<organism evidence="4 5">
    <name type="scientific">Cytophaga hutchinsonii (strain ATCC 33406 / DSM 1761 / CIP 103989 / NBRC 15051 / NCIMB 9469 / D465)</name>
    <dbReference type="NCBI Taxonomy" id="269798"/>
    <lineage>
        <taxon>Bacteria</taxon>
        <taxon>Pseudomonadati</taxon>
        <taxon>Bacteroidota</taxon>
        <taxon>Cytophagia</taxon>
        <taxon>Cytophagales</taxon>
        <taxon>Cytophagaceae</taxon>
        <taxon>Cytophaga</taxon>
    </lineage>
</organism>
<evidence type="ECO:0000256" key="2">
    <source>
        <dbReference type="ARBA" id="ARBA00023235"/>
    </source>
</evidence>
<reference evidence="4 5" key="1">
    <citation type="journal article" date="2007" name="Appl. Environ. Microbiol.">
        <title>Genome sequence of the cellulolytic gliding bacterium Cytophaga hutchinsonii.</title>
        <authorList>
            <person name="Xie G."/>
            <person name="Bruce D.C."/>
            <person name="Challacombe J.F."/>
            <person name="Chertkov O."/>
            <person name="Detter J.C."/>
            <person name="Gilna P."/>
            <person name="Han C.S."/>
            <person name="Lucas S."/>
            <person name="Misra M."/>
            <person name="Myers G.L."/>
            <person name="Richardson P."/>
            <person name="Tapia R."/>
            <person name="Thayer N."/>
            <person name="Thompson L.S."/>
            <person name="Brettin T.S."/>
            <person name="Henrissat B."/>
            <person name="Wilson D.B."/>
            <person name="McBride M.J."/>
        </authorList>
    </citation>
    <scope>NUCLEOTIDE SEQUENCE [LARGE SCALE GENOMIC DNA]</scope>
    <source>
        <strain evidence="5">ATCC 33406 / DSM 1761 / CIP 103989 / NBRC 15051 / NCIMB 9469 / D465</strain>
    </source>
</reference>
<evidence type="ECO:0000259" key="3">
    <source>
        <dbReference type="Pfam" id="PF00849"/>
    </source>
</evidence>
<dbReference type="OrthoDB" id="9807829at2"/>
<protein>
    <submittedName>
        <fullName evidence="4">Ribosomal large subunit pseudouridine synthase D</fullName>
        <ecNumber evidence="4">5.4.99.-</ecNumber>
    </submittedName>
</protein>
<name>A0A6N4SV97_CYTH3</name>
<evidence type="ECO:0000256" key="1">
    <source>
        <dbReference type="ARBA" id="ARBA00010876"/>
    </source>
</evidence>
<dbReference type="Gene3D" id="3.30.2350.10">
    <property type="entry name" value="Pseudouridine synthase"/>
    <property type="match status" value="1"/>
</dbReference>
<dbReference type="InterPro" id="IPR050188">
    <property type="entry name" value="RluA_PseudoU_synthase"/>
</dbReference>
<dbReference type="GO" id="GO:0001522">
    <property type="term" value="P:pseudouridine synthesis"/>
    <property type="evidence" value="ECO:0007669"/>
    <property type="project" value="InterPro"/>
</dbReference>
<accession>A0A6N4SV97</accession>
<dbReference type="Pfam" id="PF00849">
    <property type="entry name" value="PseudoU_synth_2"/>
    <property type="match status" value="1"/>
</dbReference>
<dbReference type="CDD" id="cd02869">
    <property type="entry name" value="PseudoU_synth_RluA_like"/>
    <property type="match status" value="1"/>
</dbReference>
<dbReference type="SUPFAM" id="SSF55120">
    <property type="entry name" value="Pseudouridine synthase"/>
    <property type="match status" value="1"/>
</dbReference>
<dbReference type="EC" id="5.4.99.-" evidence="4"/>
<dbReference type="InterPro" id="IPR006145">
    <property type="entry name" value="PsdUridine_synth_RsuA/RluA"/>
</dbReference>
<dbReference type="PANTHER" id="PTHR21600:SF83">
    <property type="entry name" value="PSEUDOURIDYLATE SYNTHASE RPUSD4, MITOCHONDRIAL"/>
    <property type="match status" value="1"/>
</dbReference>
<dbReference type="GO" id="GO:0006396">
    <property type="term" value="P:RNA processing"/>
    <property type="evidence" value="ECO:0007669"/>
    <property type="project" value="UniProtKB-ARBA"/>
</dbReference>
<dbReference type="PANTHER" id="PTHR21600">
    <property type="entry name" value="MITOCHONDRIAL RNA PSEUDOURIDINE SYNTHASE"/>
    <property type="match status" value="1"/>
</dbReference>
<gene>
    <name evidence="4" type="ordered locus">CHU_3219</name>
</gene>
<dbReference type="Proteomes" id="UP000001822">
    <property type="component" value="Chromosome"/>
</dbReference>
<keyword evidence="2 4" id="KW-0413">Isomerase</keyword>